<reference evidence="2 3" key="1">
    <citation type="journal article" date="2005" name="J. Bacteriol.">
        <title>Insights into genome plasticity and pathogenicity of the plant pathogenic Bacterium Xanthomonas campestris pv. vesicatoria revealed by the complete genome sequence.</title>
        <authorList>
            <person name="Thieme F."/>
            <person name="Koebnik R."/>
            <person name="Bekel T."/>
            <person name="Berger C."/>
            <person name="Boch J."/>
            <person name="Buettner D."/>
            <person name="Caldana C."/>
            <person name="Gaigalat L."/>
            <person name="Goesmann A."/>
            <person name="Kay S."/>
            <person name="Kirchner O."/>
            <person name="Lanz C."/>
            <person name="Linke B."/>
            <person name="McHardy A.C."/>
            <person name="Meyer F."/>
            <person name="Mittenhuber G."/>
            <person name="Nies D.H."/>
            <person name="Niesbach-Kloesgen U."/>
            <person name="Patschkowski T."/>
            <person name="Rueckert C."/>
            <person name="Rupp O."/>
            <person name="Schneicker S."/>
            <person name="Schuster S.C."/>
            <person name="Vorhoelter F.J."/>
            <person name="Weber E."/>
            <person name="Puehler A."/>
            <person name="Bonas U."/>
            <person name="Bartels D."/>
            <person name="Kaiser O."/>
        </authorList>
    </citation>
    <scope>NUCLEOTIDE SEQUENCE [LARGE SCALE GENOMIC DNA]</scope>
    <source>
        <strain evidence="2 3">85-10</strain>
    </source>
</reference>
<feature type="region of interest" description="Disordered" evidence="1">
    <location>
        <begin position="57"/>
        <end position="123"/>
    </location>
</feature>
<evidence type="ECO:0000313" key="2">
    <source>
        <dbReference type="EMBL" id="CAJ24299.1"/>
    </source>
</evidence>
<sequence length="123" mass="13798">MHYSHLQVLFGSLPPIESNAQALETSCFRGLRVLRVLRCRAGRSPWRGDHIARANVRLHSTADHTMSKKDQQPDDVADDAHGVTESQQDRKHDDAAKQRPGQEDLKVHDEQSRRPTGKAGQGE</sequence>
<evidence type="ECO:0000313" key="3">
    <source>
        <dbReference type="Proteomes" id="UP000007069"/>
    </source>
</evidence>
<dbReference type="STRING" id="456327.BJD11_09770"/>
<feature type="compositionally biased region" description="Basic and acidic residues" evidence="1">
    <location>
        <begin position="60"/>
        <end position="113"/>
    </location>
</feature>
<dbReference type="AlphaFoldDB" id="Q3BSB0"/>
<organism evidence="3">
    <name type="scientific">Xanthomonas euvesicatoria pv. vesicatoria (strain 85-10)</name>
    <name type="common">Xanthomonas campestris pv. vesicatoria</name>
    <dbReference type="NCBI Taxonomy" id="316273"/>
    <lineage>
        <taxon>Bacteria</taxon>
        <taxon>Pseudomonadati</taxon>
        <taxon>Pseudomonadota</taxon>
        <taxon>Gammaproteobacteria</taxon>
        <taxon>Lysobacterales</taxon>
        <taxon>Lysobacteraceae</taxon>
        <taxon>Xanthomonas</taxon>
    </lineage>
</organism>
<gene>
    <name evidence="2" type="ordered locus">XCV2622</name>
</gene>
<dbReference type="Proteomes" id="UP000007069">
    <property type="component" value="Chromosome"/>
</dbReference>
<proteinExistence type="predicted"/>
<evidence type="ECO:0000256" key="1">
    <source>
        <dbReference type="SAM" id="MobiDB-lite"/>
    </source>
</evidence>
<name>Q3BSB0_XANE5</name>
<dbReference type="HOGENOM" id="CLU_2014332_0_0_6"/>
<accession>Q3BSB0</accession>
<dbReference type="EMBL" id="AM039952">
    <property type="protein sequence ID" value="CAJ24299.1"/>
    <property type="molecule type" value="Genomic_DNA"/>
</dbReference>
<dbReference type="KEGG" id="xcv:XCV2622"/>
<protein>
    <submittedName>
        <fullName evidence="2">Uncharacterized protein</fullName>
    </submittedName>
</protein>